<dbReference type="Proteomes" id="UP000789719">
    <property type="component" value="Unassembled WGS sequence"/>
</dbReference>
<organism evidence="3 4">
    <name type="scientific">Periweissella ghanensis</name>
    <dbReference type="NCBI Taxonomy" id="467997"/>
    <lineage>
        <taxon>Bacteria</taxon>
        <taxon>Bacillati</taxon>
        <taxon>Bacillota</taxon>
        <taxon>Bacilli</taxon>
        <taxon>Lactobacillales</taxon>
        <taxon>Lactobacillaceae</taxon>
        <taxon>Periweissella</taxon>
    </lineage>
</organism>
<reference evidence="3 4" key="1">
    <citation type="submission" date="2021-11" db="EMBL/GenBank/DDBJ databases">
        <authorList>
            <person name="Depoorter E."/>
        </authorList>
    </citation>
    <scope>NUCLEOTIDE SEQUENCE [LARGE SCALE GENOMIC DNA]</scope>
    <source>
        <strain evidence="3 4">LMG 24286</strain>
    </source>
</reference>
<name>A0ABN8BQB7_9LACO</name>
<keyword evidence="4" id="KW-1185">Reference proteome</keyword>
<evidence type="ECO:0000313" key="3">
    <source>
        <dbReference type="EMBL" id="CAH0418833.1"/>
    </source>
</evidence>
<dbReference type="RefSeq" id="WP_230098912.1">
    <property type="nucleotide sequence ID" value="NZ_CAKKNT010000016.1"/>
</dbReference>
<evidence type="ECO:0000256" key="2">
    <source>
        <dbReference type="SAM" id="SignalP"/>
    </source>
</evidence>
<gene>
    <name evidence="3" type="ORF">WGH24286_01275</name>
</gene>
<comment type="caution">
    <text evidence="3">The sequence shown here is derived from an EMBL/GenBank/DDBJ whole genome shotgun (WGS) entry which is preliminary data.</text>
</comment>
<feature type="signal peptide" evidence="2">
    <location>
        <begin position="1"/>
        <end position="32"/>
    </location>
</feature>
<sequence>MNGQQHYKLYKSGKFLVTAALATGAVVLGLHAQPVSRVHAAQAPLNRSALVQQLGYSTSYQAQSYTPTSFNKLQQDISWAKWALTSPQATQSQVNWAVTLLHQDGLNLVPMANKSGLTAQLGYAKSYGTTGFDGQILAKQQQDIATANALLSNPNATQAQVNALIATLHQDDLNLLGSQQGVATQTTLKTLAQQAASQFAPYAANARQASVPVVIPGNSNLSEGLYNSLQDSYTNIMSDDNLSDQIANAQPVVQALYYGLYTDAAYNHVLNNSGISQALSNAVKALQVAFPNATVNTNTINFGSSNASVAQQVQALQAATTSLLAGFQALNNSVMTASVAQQNLQWALNSQPDAYGVTTSPARALLYVNASQQQEYNQALATAKQVANTNGSSAQTYADALFQYKLAAKAVFFQAGQNLVAGLQQAFGGNYLTAYHKLLMSGYVPANDNSANLMNLANVFNPNNGAWLATVAHVFNQADNTLGWTAAVYAASLSAQGAGHTTDPLYATMQNDMQPVAANANGQSTLVGPKATVTGLQAFSDTINYLNKFSN</sequence>
<evidence type="ECO:0000313" key="4">
    <source>
        <dbReference type="Proteomes" id="UP000789719"/>
    </source>
</evidence>
<protein>
    <submittedName>
        <fullName evidence="3">Uncharacterized protein</fullName>
    </submittedName>
</protein>
<dbReference type="Pfam" id="PF19258">
    <property type="entry name" value="KxYKxGKxW_sig"/>
    <property type="match status" value="1"/>
</dbReference>
<accession>A0ABN8BQB7</accession>
<feature type="chain" id="PRO_5046967459" evidence="2">
    <location>
        <begin position="33"/>
        <end position="551"/>
    </location>
</feature>
<dbReference type="EMBL" id="CAKKNT010000016">
    <property type="protein sequence ID" value="CAH0418833.1"/>
    <property type="molecule type" value="Genomic_DNA"/>
</dbReference>
<dbReference type="NCBIfam" id="TIGR03715">
    <property type="entry name" value="KxYKxGKxW"/>
    <property type="match status" value="1"/>
</dbReference>
<evidence type="ECO:0000256" key="1">
    <source>
        <dbReference type="ARBA" id="ARBA00022729"/>
    </source>
</evidence>
<proteinExistence type="predicted"/>
<dbReference type="InterPro" id="IPR022263">
    <property type="entry name" value="KxYKxGKxW"/>
</dbReference>
<keyword evidence="1 2" id="KW-0732">Signal</keyword>